<evidence type="ECO:0000256" key="1">
    <source>
        <dbReference type="PIRSR" id="PIRSR600101-1"/>
    </source>
</evidence>
<dbReference type="OrthoDB" id="1081007at2759"/>
<feature type="binding site" evidence="2">
    <location>
        <position position="514"/>
    </location>
    <ligand>
        <name>L-glutamate</name>
        <dbReference type="ChEBI" id="CHEBI:29985"/>
    </ligand>
</feature>
<dbReference type="AlphaFoldDB" id="A0A8B7ZNV9"/>
<dbReference type="KEGG" id="aplc:110987897"/>
<keyword evidence="4" id="KW-1185">Reference proteome</keyword>
<dbReference type="GO" id="GO:0005886">
    <property type="term" value="C:plasma membrane"/>
    <property type="evidence" value="ECO:0007669"/>
    <property type="project" value="TreeGrafter"/>
</dbReference>
<evidence type="ECO:0000256" key="2">
    <source>
        <dbReference type="PIRSR" id="PIRSR600101-2"/>
    </source>
</evidence>
<feature type="active site" description="Nucleophile" evidence="1">
    <location>
        <position position="427"/>
    </location>
</feature>
<feature type="binding site" evidence="2">
    <location>
        <begin position="445"/>
        <end position="447"/>
    </location>
    <ligand>
        <name>L-glutamate</name>
        <dbReference type="ChEBI" id="CHEBI:29985"/>
    </ligand>
</feature>
<dbReference type="PANTHER" id="PTHR11686">
    <property type="entry name" value="GAMMA GLUTAMYL TRANSPEPTIDASE"/>
    <property type="match status" value="1"/>
</dbReference>
<dbReference type="InterPro" id="IPR029055">
    <property type="entry name" value="Ntn_hydrolases_N"/>
</dbReference>
<dbReference type="InterPro" id="IPR043138">
    <property type="entry name" value="GGT_lsub"/>
</dbReference>
<name>A0A8B7ZNV9_ACAPL</name>
<dbReference type="PANTHER" id="PTHR11686:SF9">
    <property type="entry name" value="RE13973P"/>
    <property type="match status" value="1"/>
</dbReference>
<dbReference type="Pfam" id="PF01019">
    <property type="entry name" value="G_glu_transpept"/>
    <property type="match status" value="1"/>
</dbReference>
<dbReference type="RefSeq" id="XP_022106747.1">
    <property type="nucleotide sequence ID" value="XM_022251055.1"/>
</dbReference>
<reference evidence="5" key="1">
    <citation type="submission" date="2025-08" db="UniProtKB">
        <authorList>
            <consortium name="RefSeq"/>
        </authorList>
    </citation>
    <scope>IDENTIFICATION</scope>
</reference>
<dbReference type="Gene3D" id="3.60.20.40">
    <property type="match status" value="1"/>
</dbReference>
<protein>
    <submittedName>
        <fullName evidence="5">Gamma-glutamyltranspeptidase 1-like isoform X1</fullName>
    </submittedName>
</protein>
<dbReference type="GO" id="GO:0006751">
    <property type="term" value="P:glutathione catabolic process"/>
    <property type="evidence" value="ECO:0007669"/>
    <property type="project" value="InterPro"/>
</dbReference>
<dbReference type="InterPro" id="IPR043137">
    <property type="entry name" value="GGT_ssub_C"/>
</dbReference>
<dbReference type="Gene3D" id="1.10.246.130">
    <property type="match status" value="1"/>
</dbReference>
<sequence length="609" mass="67092">MFKVSNQKEQRLNRKPGCREDGKRHTCRMNGKTKIAILVTLVVALLGLAVSKWNLIREGVGPTQDGENPSIPGWYRTGAVATDVGLCSKMGRDILKRGGSAVDASITSLLCVGVVNAHTSGLGGGMFMLIYHKSTGKADALMARERAPAAATVNMTKVDRYLDTAVPGELSGMWEAHQRYGCLPWRELFQPVIQLAEEGFPVTEHITRGFRFIDKNKYIPDLARYPHYKGLMARYLDPATALWKVEGDIAYAPRLARTLRAIAMNGASELYSGETSRLLFQDVQERGGFLTAADLESYSAEWREAPAVSIGRGMTVLSTPSPSSGPLVQFILSIVKHRNMSSADFESAPDKAKVYHWFVEASKFAFALKPYLGDVETLELQKVLEKLQSDEHARSIFSRIQEDGVTFTNASDYGELGSNGVQEGGSTSHISVVDQFGNAVSATSSINKYFASGLSRRTGMILNNQMLDFTTPEDQPVSSANYIAPGKRPFSAMAPMIVLNENKEAELIVGSSGSSAIININAWTILRAIFTDASLQEIIDERRLNHDLQSENAIIHEKGFPQEVIDNLKAMGHKTKMRRYMSVVQAIRRLDNGWMAYSDPRKQGYAAGY</sequence>
<feature type="region of interest" description="Disordered" evidence="3">
    <location>
        <begin position="1"/>
        <end position="24"/>
    </location>
</feature>
<dbReference type="GeneID" id="110987897"/>
<dbReference type="GO" id="GO:0036374">
    <property type="term" value="F:glutathione hydrolase activity"/>
    <property type="evidence" value="ECO:0007669"/>
    <property type="project" value="InterPro"/>
</dbReference>
<feature type="binding site" evidence="2">
    <location>
        <position position="144"/>
    </location>
    <ligand>
        <name>L-glutamate</name>
        <dbReference type="ChEBI" id="CHEBI:29985"/>
    </ligand>
</feature>
<dbReference type="Proteomes" id="UP000694845">
    <property type="component" value="Unplaced"/>
</dbReference>
<gene>
    <name evidence="5" type="primary">LOC110987897</name>
</gene>
<dbReference type="SUPFAM" id="SSF56235">
    <property type="entry name" value="N-terminal nucleophile aminohydrolases (Ntn hydrolases)"/>
    <property type="match status" value="1"/>
</dbReference>
<evidence type="ECO:0000313" key="4">
    <source>
        <dbReference type="Proteomes" id="UP000694845"/>
    </source>
</evidence>
<proteinExistence type="predicted"/>
<organism evidence="4 5">
    <name type="scientific">Acanthaster planci</name>
    <name type="common">Crown-of-thorns starfish</name>
    <dbReference type="NCBI Taxonomy" id="133434"/>
    <lineage>
        <taxon>Eukaryota</taxon>
        <taxon>Metazoa</taxon>
        <taxon>Echinodermata</taxon>
        <taxon>Eleutherozoa</taxon>
        <taxon>Asterozoa</taxon>
        <taxon>Asteroidea</taxon>
        <taxon>Valvatacea</taxon>
        <taxon>Valvatida</taxon>
        <taxon>Acanthasteridae</taxon>
        <taxon>Acanthaster</taxon>
    </lineage>
</organism>
<dbReference type="PRINTS" id="PR01210">
    <property type="entry name" value="GGTRANSPTASE"/>
</dbReference>
<dbReference type="InterPro" id="IPR000101">
    <property type="entry name" value="GGT_peptidase"/>
</dbReference>
<evidence type="ECO:0000256" key="3">
    <source>
        <dbReference type="SAM" id="MobiDB-lite"/>
    </source>
</evidence>
<accession>A0A8B7ZNV9</accession>
<feature type="binding site" evidence="2">
    <location>
        <position position="468"/>
    </location>
    <ligand>
        <name>L-glutamate</name>
        <dbReference type="ChEBI" id="CHEBI:29985"/>
    </ligand>
</feature>
<evidence type="ECO:0000313" key="5">
    <source>
        <dbReference type="RefSeq" id="XP_022106747.1"/>
    </source>
</evidence>